<organism evidence="1 2">
    <name type="scientific">Achromobacter xylosoxidans (strain A8)</name>
    <dbReference type="NCBI Taxonomy" id="762376"/>
    <lineage>
        <taxon>Bacteria</taxon>
        <taxon>Pseudomonadati</taxon>
        <taxon>Pseudomonadota</taxon>
        <taxon>Betaproteobacteria</taxon>
        <taxon>Burkholderiales</taxon>
        <taxon>Alcaligenaceae</taxon>
        <taxon>Achromobacter</taxon>
    </lineage>
</organism>
<sequence length="46" mass="5298">MIEASSSRQFSLVSLLSQWSNAMLDFIVRFFEELLDIANFGNDINK</sequence>
<protein>
    <submittedName>
        <fullName evidence="1">Uncharacterized protein</fullName>
    </submittedName>
</protein>
<evidence type="ECO:0000313" key="1">
    <source>
        <dbReference type="EMBL" id="ADP17964.1"/>
    </source>
</evidence>
<evidence type="ECO:0000313" key="2">
    <source>
        <dbReference type="Proteomes" id="UP000006876"/>
    </source>
</evidence>
<reference evidence="1 2" key="1">
    <citation type="journal article" date="2011" name="J. Bacteriol.">
        <title>Complete genome sequence of the haloaromatic acid-degrading bacterium Achromobacter xylosoxidans A8.</title>
        <authorList>
            <person name="Strnad H."/>
            <person name="Ridl J."/>
            <person name="Paces J."/>
            <person name="Kolar M."/>
            <person name="Vlcek C."/>
            <person name="Paces V."/>
        </authorList>
    </citation>
    <scope>NUCLEOTIDE SEQUENCE [LARGE SCALE GENOMIC DNA]</scope>
    <source>
        <strain evidence="1 2">A8</strain>
    </source>
</reference>
<dbReference type="HOGENOM" id="CLU_3178889_0_0_4"/>
<gene>
    <name evidence="1" type="ordered locus">AXYL_04649</name>
</gene>
<accession>E3HIA5</accession>
<dbReference type="EMBL" id="CP002287">
    <property type="protein sequence ID" value="ADP17964.1"/>
    <property type="molecule type" value="Genomic_DNA"/>
</dbReference>
<proteinExistence type="predicted"/>
<dbReference type="RefSeq" id="WP_013395270.1">
    <property type="nucleotide sequence ID" value="NC_014640.1"/>
</dbReference>
<dbReference type="Proteomes" id="UP000006876">
    <property type="component" value="Chromosome"/>
</dbReference>
<dbReference type="AlphaFoldDB" id="E3HIA5"/>
<dbReference type="KEGG" id="axy:AXYL_04649"/>
<name>E3HIA5_ACHXA</name>